<organism evidence="1 2">
    <name type="scientific">Arthrobacter crystallopoietes BAB-32</name>
    <dbReference type="NCBI Taxonomy" id="1246476"/>
    <lineage>
        <taxon>Bacteria</taxon>
        <taxon>Bacillati</taxon>
        <taxon>Actinomycetota</taxon>
        <taxon>Actinomycetes</taxon>
        <taxon>Micrococcales</taxon>
        <taxon>Micrococcaceae</taxon>
        <taxon>Crystallibacter</taxon>
    </lineage>
</organism>
<sequence length="147" mass="15502">MLVAGIGSLITASNSGGIAVKSDDIWNRALDYDYDGPRAEGDRALHDLLLLDNMAQNGGLLHAVQGLEPHELTAAVAGYRWFGLDSLADGIESVAEEAPGATSLEQAEALEVRADDLYFGEEGSDLIDPAFTNKLAEQPDAFADSAP</sequence>
<dbReference type="AlphaFoldDB" id="N1V6B0"/>
<evidence type="ECO:0000313" key="2">
    <source>
        <dbReference type="Proteomes" id="UP000010729"/>
    </source>
</evidence>
<protein>
    <recommendedName>
        <fullName evidence="3">DUF4375 domain-containing protein</fullName>
    </recommendedName>
</protein>
<proteinExistence type="predicted"/>
<evidence type="ECO:0000313" key="1">
    <source>
        <dbReference type="EMBL" id="EMY35642.1"/>
    </source>
</evidence>
<name>N1V6B0_9MICC</name>
<dbReference type="Proteomes" id="UP000010729">
    <property type="component" value="Unassembled WGS sequence"/>
</dbReference>
<evidence type="ECO:0008006" key="3">
    <source>
        <dbReference type="Google" id="ProtNLM"/>
    </source>
</evidence>
<dbReference type="EMBL" id="ANPE02000067">
    <property type="protein sequence ID" value="EMY35642.1"/>
    <property type="molecule type" value="Genomic_DNA"/>
</dbReference>
<accession>N1V6B0</accession>
<gene>
    <name evidence="1" type="ORF">D477_003068</name>
</gene>
<keyword evidence="2" id="KW-1185">Reference proteome</keyword>
<reference evidence="1 2" key="1">
    <citation type="journal article" date="2013" name="Genome Announc.">
        <title>Draft Genome Sequence of Arthrobacter crystallopoietes Strain BAB-32, Revealing Genes for Bioremediation.</title>
        <authorList>
            <person name="Joshi M.N."/>
            <person name="Pandit A.S."/>
            <person name="Sharma A."/>
            <person name="Pandya R.V."/>
            <person name="Desai S.M."/>
            <person name="Saxena A.K."/>
            <person name="Bagatharia S.B."/>
        </authorList>
    </citation>
    <scope>NUCLEOTIDE SEQUENCE [LARGE SCALE GENOMIC DNA]</scope>
    <source>
        <strain evidence="1 2">BAB-32</strain>
    </source>
</reference>
<comment type="caution">
    <text evidence="1">The sequence shown here is derived from an EMBL/GenBank/DDBJ whole genome shotgun (WGS) entry which is preliminary data.</text>
</comment>